<keyword evidence="2" id="KW-1185">Reference proteome</keyword>
<sequence length="61" mass="6748">MEVWKLNGTVRSTVKERVVDSRSSYSARTLKEYLRCARLLLINDHAPVVVTGNTVDGAPSS</sequence>
<proteinExistence type="predicted"/>
<name>A0A9X0YIC0_9PSED</name>
<reference evidence="1 2" key="2">
    <citation type="journal article" date="2023" name="Plant Pathol.">
        <title>Dismantling and reorganizing Pseudomonas marginalis sensu#lato.</title>
        <authorList>
            <person name="Sawada H."/>
            <person name="Fujikawa T."/>
            <person name="Satou M."/>
        </authorList>
    </citation>
    <scope>NUCLEOTIDE SEQUENCE [LARGE SCALE GENOMIC DNA]</scope>
    <source>
        <strain evidence="1 2">MAFF 301381</strain>
    </source>
</reference>
<dbReference type="NCBIfam" id="TIGR03807">
    <property type="entry name" value="RR_fam_repeat"/>
    <property type="match status" value="1"/>
</dbReference>
<evidence type="ECO:0000313" key="1">
    <source>
        <dbReference type="EMBL" id="MBN2979436.1"/>
    </source>
</evidence>
<reference evidence="1 2" key="1">
    <citation type="journal article" date="2021" name="Int. J. Syst. Evol. Microbiol.">
        <title>Pseudomonas lactucae sp. nov., a pathogen causing bacterial rot of lettuce in Japan.</title>
        <authorList>
            <person name="Sawada H."/>
            <person name="Fujikawa T."/>
            <person name="Satou M."/>
        </authorList>
    </citation>
    <scope>NUCLEOTIDE SEQUENCE [LARGE SCALE GENOMIC DNA]</scope>
    <source>
        <strain evidence="1 2">MAFF 301381</strain>
    </source>
</reference>
<dbReference type="InterPro" id="IPR022444">
    <property type="entry name" value="Cofactor-bd_rpt"/>
</dbReference>
<gene>
    <name evidence="1" type="ORF">JWR99_27275</name>
</gene>
<dbReference type="Proteomes" id="UP001154860">
    <property type="component" value="Unassembled WGS sequence"/>
</dbReference>
<evidence type="ECO:0000313" key="2">
    <source>
        <dbReference type="Proteomes" id="UP001154860"/>
    </source>
</evidence>
<protein>
    <submittedName>
        <fullName evidence="1">Uncharacterized protein</fullName>
    </submittedName>
</protein>
<organism evidence="1 2">
    <name type="scientific">Pseudomonas lactucae</name>
    <dbReference type="NCBI Taxonomy" id="2813360"/>
    <lineage>
        <taxon>Bacteria</taxon>
        <taxon>Pseudomonadati</taxon>
        <taxon>Pseudomonadota</taxon>
        <taxon>Gammaproteobacteria</taxon>
        <taxon>Pseudomonadales</taxon>
        <taxon>Pseudomonadaceae</taxon>
        <taxon>Pseudomonas</taxon>
    </lineage>
</organism>
<dbReference type="EMBL" id="JAFHKJ010000158">
    <property type="protein sequence ID" value="MBN2979436.1"/>
    <property type="molecule type" value="Genomic_DNA"/>
</dbReference>
<dbReference type="AlphaFoldDB" id="A0A9X0YIC0"/>
<comment type="caution">
    <text evidence="1">The sequence shown here is derived from an EMBL/GenBank/DDBJ whole genome shotgun (WGS) entry which is preliminary data.</text>
</comment>
<accession>A0A9X0YIC0</accession>